<evidence type="ECO:0000313" key="7">
    <source>
        <dbReference type="EMBL" id="TCK92694.1"/>
    </source>
</evidence>
<reference evidence="7 8" key="1">
    <citation type="submission" date="2019-03" db="EMBL/GenBank/DDBJ databases">
        <title>Genomic Encyclopedia of Type Strains, Phase IV (KMG-IV): sequencing the most valuable type-strain genomes for metagenomic binning, comparative biology and taxonomic classification.</title>
        <authorList>
            <person name="Goeker M."/>
        </authorList>
    </citation>
    <scope>NUCLEOTIDE SEQUENCE [LARGE SCALE GENOMIC DNA]</scope>
    <source>
        <strain evidence="7 8">DSM 24176</strain>
    </source>
</reference>
<evidence type="ECO:0000256" key="2">
    <source>
        <dbReference type="ARBA" id="ARBA00022801"/>
    </source>
</evidence>
<evidence type="ECO:0000313" key="8">
    <source>
        <dbReference type="Proteomes" id="UP000294545"/>
    </source>
</evidence>
<accession>A0A4R1MN23</accession>
<evidence type="ECO:0000256" key="1">
    <source>
        <dbReference type="ARBA" id="ARBA00008891"/>
    </source>
</evidence>
<feature type="domain" description="Pectinesterase catalytic" evidence="6">
    <location>
        <begin position="163"/>
        <end position="312"/>
    </location>
</feature>
<dbReference type="InterPro" id="IPR011050">
    <property type="entry name" value="Pectin_lyase_fold/virulence"/>
</dbReference>
<dbReference type="EC" id="3.1.1.11" evidence="5"/>
<comment type="catalytic activity">
    <reaction evidence="5">
        <text>[(1-&gt;4)-alpha-D-galacturonosyl methyl ester](n) + n H2O = [(1-&gt;4)-alpha-D-galacturonosyl](n) + n methanol + n H(+)</text>
        <dbReference type="Rhea" id="RHEA:22380"/>
        <dbReference type="Rhea" id="RHEA-COMP:14570"/>
        <dbReference type="Rhea" id="RHEA-COMP:14573"/>
        <dbReference type="ChEBI" id="CHEBI:15377"/>
        <dbReference type="ChEBI" id="CHEBI:15378"/>
        <dbReference type="ChEBI" id="CHEBI:17790"/>
        <dbReference type="ChEBI" id="CHEBI:140522"/>
        <dbReference type="ChEBI" id="CHEBI:140523"/>
        <dbReference type="EC" id="3.1.1.11"/>
    </reaction>
</comment>
<comment type="similarity">
    <text evidence="1">Belongs to the pectinesterase family.</text>
</comment>
<keyword evidence="3 5" id="KW-0063">Aspartyl esterase</keyword>
<comment type="caution">
    <text evidence="7">The sequence shown here is derived from an EMBL/GenBank/DDBJ whole genome shotgun (WGS) entry which is preliminary data.</text>
</comment>
<organism evidence="7 8">
    <name type="scientific">Natranaerovirga hydrolytica</name>
    <dbReference type="NCBI Taxonomy" id="680378"/>
    <lineage>
        <taxon>Bacteria</taxon>
        <taxon>Bacillati</taxon>
        <taxon>Bacillota</taxon>
        <taxon>Clostridia</taxon>
        <taxon>Lachnospirales</taxon>
        <taxon>Natranaerovirgaceae</taxon>
        <taxon>Natranaerovirga</taxon>
    </lineage>
</organism>
<keyword evidence="2 5" id="KW-0378">Hydrolase</keyword>
<dbReference type="RefSeq" id="WP_341466883.1">
    <property type="nucleotide sequence ID" value="NZ_SMGQ01000013.1"/>
</dbReference>
<evidence type="ECO:0000259" key="6">
    <source>
        <dbReference type="Pfam" id="PF01095"/>
    </source>
</evidence>
<dbReference type="AlphaFoldDB" id="A0A4R1MN23"/>
<gene>
    <name evidence="7" type="ORF">EDC19_1849</name>
</gene>
<dbReference type="Proteomes" id="UP000294545">
    <property type="component" value="Unassembled WGS sequence"/>
</dbReference>
<dbReference type="PANTHER" id="PTHR31321:SF57">
    <property type="entry name" value="PECTINESTERASE 53-RELATED"/>
    <property type="match status" value="1"/>
</dbReference>
<dbReference type="PANTHER" id="PTHR31321">
    <property type="entry name" value="ACYL-COA THIOESTER HYDROLASE YBHC-RELATED"/>
    <property type="match status" value="1"/>
</dbReference>
<dbReference type="GO" id="GO:0045490">
    <property type="term" value="P:pectin catabolic process"/>
    <property type="evidence" value="ECO:0007669"/>
    <property type="project" value="UniProtKB-UniRule"/>
</dbReference>
<dbReference type="EMBL" id="SMGQ01000013">
    <property type="protein sequence ID" value="TCK92694.1"/>
    <property type="molecule type" value="Genomic_DNA"/>
</dbReference>
<name>A0A4R1MN23_9FIRM</name>
<dbReference type="Pfam" id="PF01095">
    <property type="entry name" value="Pectinesterase"/>
    <property type="match status" value="2"/>
</dbReference>
<dbReference type="InterPro" id="IPR033131">
    <property type="entry name" value="Pectinesterase_Asp_AS"/>
</dbReference>
<evidence type="ECO:0000256" key="4">
    <source>
        <dbReference type="PROSITE-ProRule" id="PRU10040"/>
    </source>
</evidence>
<dbReference type="GO" id="GO:0009279">
    <property type="term" value="C:cell outer membrane"/>
    <property type="evidence" value="ECO:0007669"/>
    <property type="project" value="TreeGrafter"/>
</dbReference>
<keyword evidence="8" id="KW-1185">Reference proteome</keyword>
<dbReference type="Gene3D" id="2.160.20.10">
    <property type="entry name" value="Single-stranded right-handed beta-helix, Pectin lyase-like"/>
    <property type="match status" value="1"/>
</dbReference>
<feature type="active site" evidence="4">
    <location>
        <position position="179"/>
    </location>
</feature>
<protein>
    <recommendedName>
        <fullName evidence="5">Pectinesterase</fullName>
        <ecNumber evidence="5">3.1.1.11</ecNumber>
    </recommendedName>
</protein>
<proteinExistence type="inferred from homology"/>
<dbReference type="GO" id="GO:0042545">
    <property type="term" value="P:cell wall modification"/>
    <property type="evidence" value="ECO:0007669"/>
    <property type="project" value="UniProtKB-UniRule"/>
</dbReference>
<dbReference type="InterPro" id="IPR000070">
    <property type="entry name" value="Pectinesterase_cat"/>
</dbReference>
<dbReference type="GO" id="GO:0030599">
    <property type="term" value="F:pectinesterase activity"/>
    <property type="evidence" value="ECO:0007669"/>
    <property type="project" value="UniProtKB-UniRule"/>
</dbReference>
<dbReference type="InterPro" id="IPR012334">
    <property type="entry name" value="Pectin_lyas_fold"/>
</dbReference>
<feature type="domain" description="Pectinesterase catalytic" evidence="6">
    <location>
        <begin position="4"/>
        <end position="140"/>
    </location>
</feature>
<sequence>MKKIIVAKDGSGDYTKIQEAIDSTRDYKGKVEIHLKQGIYKEKLFIEQSNVEIIGENKTNTIITNDDYGKKEWSNNEKMGTFRSYTVFIGGDDFKAKNITFENSSGCGRIVGQAVAVYANGDRCVFEGCYFLGSQDTLFTGPLPLKEKIQGGFKGPGEHLERKPTRQLYKDCYIKGDIDFIFGSAQAVFYNCEIESVDRQMKENGYITAPSTPEGQEYGYVFIECKLTSTAQAETVYLGRPWRNHAKAAFINCWLGAHIHRLGWHDWDKEDARKTVAFVEYNNKGPGANDNARATWSKILTEDEANEYQIEKTLPVEMLR</sequence>
<dbReference type="PROSITE" id="PS00503">
    <property type="entry name" value="PECTINESTERASE_2"/>
    <property type="match status" value="1"/>
</dbReference>
<dbReference type="UniPathway" id="UPA00545">
    <property type="reaction ID" value="UER00823"/>
</dbReference>
<comment type="pathway">
    <text evidence="5">Glycan metabolism; pectin degradation; 2-dehydro-3-deoxy-D-gluconate from pectin: step 1/5.</text>
</comment>
<evidence type="ECO:0000256" key="5">
    <source>
        <dbReference type="RuleBase" id="RU000589"/>
    </source>
</evidence>
<evidence type="ECO:0000256" key="3">
    <source>
        <dbReference type="ARBA" id="ARBA00023085"/>
    </source>
</evidence>
<dbReference type="SUPFAM" id="SSF51126">
    <property type="entry name" value="Pectin lyase-like"/>
    <property type="match status" value="1"/>
</dbReference>